<dbReference type="SMART" id="SM00862">
    <property type="entry name" value="Trans_reg_C"/>
    <property type="match status" value="1"/>
</dbReference>
<dbReference type="Pfam" id="PF00072">
    <property type="entry name" value="Response_reg"/>
    <property type="match status" value="1"/>
</dbReference>
<feature type="DNA-binding region" description="OmpR/PhoB-type" evidence="5">
    <location>
        <begin position="125"/>
        <end position="225"/>
    </location>
</feature>
<dbReference type="InterPro" id="IPR001867">
    <property type="entry name" value="OmpR/PhoB-type_DNA-bd"/>
</dbReference>
<keyword evidence="2 5" id="KW-0238">DNA-binding</keyword>
<dbReference type="SMART" id="SM00448">
    <property type="entry name" value="REC"/>
    <property type="match status" value="1"/>
</dbReference>
<feature type="domain" description="Response regulatory" evidence="6">
    <location>
        <begin position="3"/>
        <end position="116"/>
    </location>
</feature>
<evidence type="ECO:0000256" key="2">
    <source>
        <dbReference type="ARBA" id="ARBA00023125"/>
    </source>
</evidence>
<keyword evidence="9" id="KW-1185">Reference proteome</keyword>
<evidence type="ECO:0000259" key="6">
    <source>
        <dbReference type="PROSITE" id="PS50110"/>
    </source>
</evidence>
<keyword evidence="1" id="KW-0805">Transcription regulation</keyword>
<dbReference type="EMBL" id="JAHLQK010000001">
    <property type="protein sequence ID" value="MBU5675339.1"/>
    <property type="molecule type" value="Genomic_DNA"/>
</dbReference>
<dbReference type="InterPro" id="IPR039420">
    <property type="entry name" value="WalR-like"/>
</dbReference>
<dbReference type="Proteomes" id="UP000779508">
    <property type="component" value="Unassembled WGS sequence"/>
</dbReference>
<dbReference type="PROSITE" id="PS51755">
    <property type="entry name" value="OMPR_PHOB"/>
    <property type="match status" value="1"/>
</dbReference>
<dbReference type="PANTHER" id="PTHR48111:SF73">
    <property type="entry name" value="ALKALINE PHOSPHATASE SYNTHESIS TRANSCRIPTIONAL REGULATORY PROTEIN PHOP"/>
    <property type="match status" value="1"/>
</dbReference>
<gene>
    <name evidence="8" type="ORF">KQI88_02780</name>
</gene>
<dbReference type="PANTHER" id="PTHR48111">
    <property type="entry name" value="REGULATOR OF RPOS"/>
    <property type="match status" value="1"/>
</dbReference>
<comment type="caution">
    <text evidence="8">The sequence shown here is derived from an EMBL/GenBank/DDBJ whole genome shotgun (WGS) entry which is preliminary data.</text>
</comment>
<proteinExistence type="predicted"/>
<accession>A0ABS6FYN5</accession>
<dbReference type="PROSITE" id="PS50110">
    <property type="entry name" value="RESPONSE_REGULATORY"/>
    <property type="match status" value="1"/>
</dbReference>
<evidence type="ECO:0000256" key="3">
    <source>
        <dbReference type="ARBA" id="ARBA00023163"/>
    </source>
</evidence>
<protein>
    <submittedName>
        <fullName evidence="8">Response regulator transcription factor</fullName>
    </submittedName>
</protein>
<evidence type="ECO:0000259" key="7">
    <source>
        <dbReference type="PROSITE" id="PS51755"/>
    </source>
</evidence>
<dbReference type="Pfam" id="PF00486">
    <property type="entry name" value="Trans_reg_C"/>
    <property type="match status" value="1"/>
</dbReference>
<feature type="domain" description="OmpR/PhoB-type" evidence="7">
    <location>
        <begin position="125"/>
        <end position="225"/>
    </location>
</feature>
<feature type="modified residue" description="4-aspartylphosphate" evidence="4">
    <location>
        <position position="52"/>
    </location>
</feature>
<dbReference type="CDD" id="cd00383">
    <property type="entry name" value="trans_reg_C"/>
    <property type="match status" value="1"/>
</dbReference>
<organism evidence="8 9">
    <name type="scientific">Alkaliphilus flagellatus</name>
    <dbReference type="NCBI Taxonomy" id="2841507"/>
    <lineage>
        <taxon>Bacteria</taxon>
        <taxon>Bacillati</taxon>
        <taxon>Bacillota</taxon>
        <taxon>Clostridia</taxon>
        <taxon>Peptostreptococcales</taxon>
        <taxon>Natronincolaceae</taxon>
        <taxon>Alkaliphilus</taxon>
    </lineage>
</organism>
<evidence type="ECO:0000256" key="5">
    <source>
        <dbReference type="PROSITE-ProRule" id="PRU01091"/>
    </source>
</evidence>
<reference evidence="8 9" key="1">
    <citation type="submission" date="2021-06" db="EMBL/GenBank/DDBJ databases">
        <authorList>
            <person name="Sun Q."/>
            <person name="Li D."/>
        </authorList>
    </citation>
    <scope>NUCLEOTIDE SEQUENCE [LARGE SCALE GENOMIC DNA]</scope>
    <source>
        <strain evidence="8 9">MSJ-5</strain>
    </source>
</reference>
<evidence type="ECO:0000313" key="9">
    <source>
        <dbReference type="Proteomes" id="UP000779508"/>
    </source>
</evidence>
<dbReference type="RefSeq" id="WP_216414827.1">
    <property type="nucleotide sequence ID" value="NZ_JAHLQK010000001.1"/>
</dbReference>
<keyword evidence="3" id="KW-0804">Transcription</keyword>
<evidence type="ECO:0000256" key="4">
    <source>
        <dbReference type="PROSITE-ProRule" id="PRU00169"/>
    </source>
</evidence>
<evidence type="ECO:0000313" key="8">
    <source>
        <dbReference type="EMBL" id="MBU5675339.1"/>
    </source>
</evidence>
<name>A0ABS6FYN5_9FIRM</name>
<evidence type="ECO:0000256" key="1">
    <source>
        <dbReference type="ARBA" id="ARBA00023015"/>
    </source>
</evidence>
<sequence length="230" mass="26445">MHSILLVEDDSTLAMGIEYSLKNEGYKVNLANNVALAKQLIDEENYDLIILDITLPDGNGYDLCKYVRNTKETPVIFLTALDEEVNVVMGLDIGGDDYITKPFKIRELLSRIRAVLRRYSQKTPEGILKSDDIKVIQIQNKVYVNNKEIFLTPSEYKLLVFLMLNANKVLSRNAILEKLWDIEGDFIDDNTLSVYIRRLREKIEKDSSNPFYIKTVRGLGYKWDKEVGGE</sequence>
<keyword evidence="4" id="KW-0597">Phosphoprotein</keyword>
<dbReference type="InterPro" id="IPR001789">
    <property type="entry name" value="Sig_transdc_resp-reg_receiver"/>
</dbReference>